<proteinExistence type="predicted"/>
<organism evidence="2 3">
    <name type="scientific">Dendroctonus ponderosae</name>
    <name type="common">Mountain pine beetle</name>
    <dbReference type="NCBI Taxonomy" id="77166"/>
    <lineage>
        <taxon>Eukaryota</taxon>
        <taxon>Metazoa</taxon>
        <taxon>Ecdysozoa</taxon>
        <taxon>Arthropoda</taxon>
        <taxon>Hexapoda</taxon>
        <taxon>Insecta</taxon>
        <taxon>Pterygota</taxon>
        <taxon>Neoptera</taxon>
        <taxon>Endopterygota</taxon>
        <taxon>Coleoptera</taxon>
        <taxon>Polyphaga</taxon>
        <taxon>Cucujiformia</taxon>
        <taxon>Curculionidae</taxon>
        <taxon>Scolytinae</taxon>
        <taxon>Dendroctonus</taxon>
    </lineage>
</organism>
<gene>
    <name evidence="2" type="ORF">D910_11105</name>
</gene>
<dbReference type="Proteomes" id="UP000030742">
    <property type="component" value="Unassembled WGS sequence"/>
</dbReference>
<feature type="transmembrane region" description="Helical" evidence="1">
    <location>
        <begin position="67"/>
        <end position="88"/>
    </location>
</feature>
<reference evidence="2 3" key="1">
    <citation type="journal article" date="2013" name="Genome Biol.">
        <title>Draft genome of the mountain pine beetle, Dendroctonus ponderosae Hopkins, a major forest pest.</title>
        <authorList>
            <person name="Keeling C.I."/>
            <person name="Yuen M.M."/>
            <person name="Liao N.Y."/>
            <person name="Docking T.R."/>
            <person name="Chan S.K."/>
            <person name="Taylor G.A."/>
            <person name="Palmquist D.L."/>
            <person name="Jackman S.D."/>
            <person name="Nguyen A."/>
            <person name="Li M."/>
            <person name="Henderson H."/>
            <person name="Janes J.K."/>
            <person name="Zhao Y."/>
            <person name="Pandoh P."/>
            <person name="Moore R."/>
            <person name="Sperling F.A."/>
            <person name="Huber D.P."/>
            <person name="Birol I."/>
            <person name="Jones S.J."/>
            <person name="Bohlmann J."/>
        </authorList>
    </citation>
    <scope>NUCLEOTIDE SEQUENCE</scope>
</reference>
<evidence type="ECO:0000256" key="1">
    <source>
        <dbReference type="SAM" id="Phobius"/>
    </source>
</evidence>
<keyword evidence="1" id="KW-0812">Transmembrane</keyword>
<evidence type="ECO:0000313" key="2">
    <source>
        <dbReference type="EMBL" id="ERL93819.1"/>
    </source>
</evidence>
<sequence length="141" mass="16639">MSNSKCICASQASSAKKPEWKPPLPRKICSPSHKKLSLQKAWVAFVKVIIFLVIQKLTTTDKSFESFFLFTMQYVTQNSFFGLPFRFLSGKSRCRIRLTQDIMYIERRYNGKWSEAMLADFCWSIRRETLMEKMKREKTTK</sequence>
<name>U4UIH8_DENPD</name>
<dbReference type="EMBL" id="KB632374">
    <property type="protein sequence ID" value="ERL93819.1"/>
    <property type="molecule type" value="Genomic_DNA"/>
</dbReference>
<dbReference type="AlphaFoldDB" id="U4UIH8"/>
<protein>
    <submittedName>
        <fullName evidence="2">Uncharacterized protein</fullName>
    </submittedName>
</protein>
<keyword evidence="1" id="KW-0472">Membrane</keyword>
<keyword evidence="1" id="KW-1133">Transmembrane helix</keyword>
<feature type="transmembrane region" description="Helical" evidence="1">
    <location>
        <begin position="36"/>
        <end position="55"/>
    </location>
</feature>
<evidence type="ECO:0000313" key="3">
    <source>
        <dbReference type="Proteomes" id="UP000030742"/>
    </source>
</evidence>
<accession>U4UIH8</accession>